<name>A0A5Y4CH91_SALER</name>
<dbReference type="Pfam" id="PF06689">
    <property type="entry name" value="zf-C4_ClpX"/>
    <property type="match status" value="1"/>
</dbReference>
<dbReference type="AlphaFoldDB" id="A0A5Y4CH91"/>
<accession>A0A5Y4CH91</accession>
<proteinExistence type="predicted"/>
<dbReference type="SMART" id="SM00994">
    <property type="entry name" value="zf-C4_ClpX"/>
    <property type="match status" value="1"/>
</dbReference>
<dbReference type="Gene3D" id="6.20.220.10">
    <property type="entry name" value="ClpX chaperone, C4-type zinc finger domain"/>
    <property type="match status" value="1"/>
</dbReference>
<sequence length="106" mass="12119">MMGVYSDVYKWQQMPQREPDPKTVCNFCKQITREDKLIVGPGLNICMECVDVCNEIVAERQTKYRKKTIEEMARDLCVADEMLTADKAITLASSIFDAGYRKDSAQ</sequence>
<evidence type="ECO:0000259" key="1">
    <source>
        <dbReference type="SMART" id="SM00994"/>
    </source>
</evidence>
<gene>
    <name evidence="2" type="ORF">FQQ32_18345</name>
</gene>
<organism evidence="2">
    <name type="scientific">Salmonella enterica</name>
    <name type="common">Salmonella choleraesuis</name>
    <dbReference type="NCBI Taxonomy" id="28901"/>
    <lineage>
        <taxon>Bacteria</taxon>
        <taxon>Pseudomonadati</taxon>
        <taxon>Pseudomonadota</taxon>
        <taxon>Gammaproteobacteria</taxon>
        <taxon>Enterobacterales</taxon>
        <taxon>Enterobacteriaceae</taxon>
        <taxon>Salmonella</taxon>
    </lineage>
</organism>
<dbReference type="EMBL" id="AAJAEW010000132">
    <property type="protein sequence ID" value="ECJ9902024.1"/>
    <property type="molecule type" value="Genomic_DNA"/>
</dbReference>
<protein>
    <recommendedName>
        <fullName evidence="1">ATP-dependent Clp protease ATP-binding subunit ClpX zinc ribbon domain-containing protein</fullName>
    </recommendedName>
</protein>
<feature type="domain" description="ATP-dependent Clp protease ATP-binding subunit ClpX zinc ribbon" evidence="1">
    <location>
        <begin position="22"/>
        <end position="60"/>
    </location>
</feature>
<comment type="caution">
    <text evidence="2">The sequence shown here is derived from an EMBL/GenBank/DDBJ whole genome shotgun (WGS) entry which is preliminary data.</text>
</comment>
<reference evidence="2" key="1">
    <citation type="submission" date="2019-07" db="EMBL/GenBank/DDBJ databases">
        <authorList>
            <consortium name="PulseNet: The National Subtyping Network for Foodborne Disease Surveillance"/>
            <person name="Tarr C.L."/>
            <person name="Trees E."/>
            <person name="Katz L.S."/>
            <person name="Carleton-Romer H.A."/>
            <person name="Stroika S."/>
            <person name="Kucerova Z."/>
            <person name="Roache K.F."/>
            <person name="Sabol A.L."/>
            <person name="Besser J."/>
            <person name="Gerner-Smidt P."/>
        </authorList>
    </citation>
    <scope>NUCLEOTIDE SEQUENCE</scope>
    <source>
        <strain evidence="2">PNUSAS085449</strain>
    </source>
</reference>
<dbReference type="InterPro" id="IPR038366">
    <property type="entry name" value="Znf_CppX_C4_sf"/>
</dbReference>
<dbReference type="GO" id="GO:0046983">
    <property type="term" value="F:protein dimerization activity"/>
    <property type="evidence" value="ECO:0007669"/>
    <property type="project" value="InterPro"/>
</dbReference>
<evidence type="ECO:0000313" key="2">
    <source>
        <dbReference type="EMBL" id="ECJ9902024.1"/>
    </source>
</evidence>
<dbReference type="InterPro" id="IPR010603">
    <property type="entry name" value="Znf_CppX_C4"/>
</dbReference>
<dbReference type="GO" id="GO:0008270">
    <property type="term" value="F:zinc ion binding"/>
    <property type="evidence" value="ECO:0007669"/>
    <property type="project" value="InterPro"/>
</dbReference>